<dbReference type="AlphaFoldDB" id="A0A3A1U2G2"/>
<feature type="transmembrane region" description="Helical" evidence="1">
    <location>
        <begin position="49"/>
        <end position="69"/>
    </location>
</feature>
<keyword evidence="1" id="KW-0472">Membrane</keyword>
<evidence type="ECO:0000256" key="1">
    <source>
        <dbReference type="SAM" id="Phobius"/>
    </source>
</evidence>
<sequence>MTDELVLSDLPGKLAVLVFALATLALGWELWGVIFAFGFFPRSLNSSDFIGVALFTTGWLGLLAGLLVLRHRRRDAAG</sequence>
<keyword evidence="1" id="KW-1133">Transmembrane helix</keyword>
<evidence type="ECO:0000313" key="3">
    <source>
        <dbReference type="Proteomes" id="UP000265742"/>
    </source>
</evidence>
<proteinExistence type="predicted"/>
<keyword evidence="3" id="KW-1185">Reference proteome</keyword>
<reference evidence="3" key="1">
    <citation type="submission" date="2018-09" db="EMBL/GenBank/DDBJ databases">
        <authorList>
            <person name="Kim I."/>
        </authorList>
    </citation>
    <scope>NUCLEOTIDE SEQUENCE [LARGE SCALE GENOMIC DNA]</scope>
    <source>
        <strain evidence="3">DD4a</strain>
    </source>
</reference>
<name>A0A3A1U2G2_9MICO</name>
<accession>A0A3A1U2G2</accession>
<dbReference type="Proteomes" id="UP000265742">
    <property type="component" value="Unassembled WGS sequence"/>
</dbReference>
<feature type="transmembrane region" description="Helical" evidence="1">
    <location>
        <begin position="14"/>
        <end position="37"/>
    </location>
</feature>
<keyword evidence="1" id="KW-0812">Transmembrane</keyword>
<gene>
    <name evidence="2" type="ORF">D1781_14680</name>
</gene>
<organism evidence="2 3">
    <name type="scientific">Amnibacterium setariae</name>
    <dbReference type="NCBI Taxonomy" id="2306585"/>
    <lineage>
        <taxon>Bacteria</taxon>
        <taxon>Bacillati</taxon>
        <taxon>Actinomycetota</taxon>
        <taxon>Actinomycetes</taxon>
        <taxon>Micrococcales</taxon>
        <taxon>Microbacteriaceae</taxon>
        <taxon>Amnibacterium</taxon>
    </lineage>
</organism>
<comment type="caution">
    <text evidence="2">The sequence shown here is derived from an EMBL/GenBank/DDBJ whole genome shotgun (WGS) entry which is preliminary data.</text>
</comment>
<protein>
    <submittedName>
        <fullName evidence="2">Uncharacterized protein</fullName>
    </submittedName>
</protein>
<evidence type="ECO:0000313" key="2">
    <source>
        <dbReference type="EMBL" id="RIX28646.1"/>
    </source>
</evidence>
<dbReference type="EMBL" id="QXTG01000002">
    <property type="protein sequence ID" value="RIX28646.1"/>
    <property type="molecule type" value="Genomic_DNA"/>
</dbReference>